<dbReference type="Pfam" id="PF16022">
    <property type="entry name" value="DUF4783"/>
    <property type="match status" value="1"/>
</dbReference>
<evidence type="ECO:0000256" key="1">
    <source>
        <dbReference type="SAM" id="SignalP"/>
    </source>
</evidence>
<proteinExistence type="predicted"/>
<accession>A0A6I6JMQ7</accession>
<gene>
    <name evidence="2" type="ORF">GM418_08540</name>
</gene>
<evidence type="ECO:0000313" key="2">
    <source>
        <dbReference type="EMBL" id="QGY43701.1"/>
    </source>
</evidence>
<dbReference type="Gene3D" id="3.10.450.50">
    <property type="match status" value="1"/>
</dbReference>
<keyword evidence="1" id="KW-0732">Signal</keyword>
<dbReference type="KEGG" id="mcos:GM418_08540"/>
<reference evidence="2 3" key="1">
    <citation type="submission" date="2019-11" db="EMBL/GenBank/DDBJ databases">
        <authorList>
            <person name="Zheng R.K."/>
            <person name="Sun C.M."/>
        </authorList>
    </citation>
    <scope>NUCLEOTIDE SEQUENCE [LARGE SCALE GENOMIC DNA]</scope>
    <source>
        <strain evidence="2 3">WC007</strain>
    </source>
</reference>
<evidence type="ECO:0000313" key="3">
    <source>
        <dbReference type="Proteomes" id="UP000428260"/>
    </source>
</evidence>
<name>A0A6I6JMQ7_9BACT</name>
<feature type="chain" id="PRO_5026163871" evidence="1">
    <location>
        <begin position="31"/>
        <end position="138"/>
    </location>
</feature>
<dbReference type="EMBL" id="CP046401">
    <property type="protein sequence ID" value="QGY43701.1"/>
    <property type="molecule type" value="Genomic_DNA"/>
</dbReference>
<dbReference type="AlphaFoldDB" id="A0A6I6JMQ7"/>
<organism evidence="2 3">
    <name type="scientific">Maribellus comscasis</name>
    <dbReference type="NCBI Taxonomy" id="2681766"/>
    <lineage>
        <taxon>Bacteria</taxon>
        <taxon>Pseudomonadati</taxon>
        <taxon>Bacteroidota</taxon>
        <taxon>Bacteroidia</taxon>
        <taxon>Marinilabiliales</taxon>
        <taxon>Prolixibacteraceae</taxon>
        <taxon>Maribellus</taxon>
    </lineage>
</organism>
<feature type="signal peptide" evidence="1">
    <location>
        <begin position="1"/>
        <end position="30"/>
    </location>
</feature>
<keyword evidence="3" id="KW-1185">Reference proteome</keyword>
<dbReference type="Proteomes" id="UP000428260">
    <property type="component" value="Chromosome"/>
</dbReference>
<dbReference type="InterPro" id="IPR031977">
    <property type="entry name" value="DUF4783"/>
</dbReference>
<protein>
    <submittedName>
        <fullName evidence="2">DUF4783 domain-containing protein</fullName>
    </submittedName>
</protein>
<sequence>MKKDMTKTKKLIFSTFLITGMVFTSLFCQAQVPDEIVLGFKKGDVKILSRYFNQNVELIVLENEKVYSKAQAQQIVGNFFNNYFPEEFTVIHNSNSNKEGAKAVIGKLITAKGNFRVYFLLKQNDGKEYIHQLRIEKQ</sequence>